<dbReference type="EMBL" id="JBHUKR010000006">
    <property type="protein sequence ID" value="MFD2417151.1"/>
    <property type="molecule type" value="Genomic_DNA"/>
</dbReference>
<dbReference type="Proteomes" id="UP001597417">
    <property type="component" value="Unassembled WGS sequence"/>
</dbReference>
<reference evidence="3" key="1">
    <citation type="journal article" date="2019" name="Int. J. Syst. Evol. Microbiol.">
        <title>The Global Catalogue of Microorganisms (GCM) 10K type strain sequencing project: providing services to taxonomists for standard genome sequencing and annotation.</title>
        <authorList>
            <consortium name="The Broad Institute Genomics Platform"/>
            <consortium name="The Broad Institute Genome Sequencing Center for Infectious Disease"/>
            <person name="Wu L."/>
            <person name="Ma J."/>
        </authorList>
    </citation>
    <scope>NUCLEOTIDE SEQUENCE [LARGE SCALE GENOMIC DNA]</scope>
    <source>
        <strain evidence="3">CGMCC 4.7645</strain>
    </source>
</reference>
<dbReference type="NCBIfam" id="NF041046">
    <property type="entry name" value="UGSC_fam"/>
    <property type="match status" value="1"/>
</dbReference>
<dbReference type="InterPro" id="IPR057767">
    <property type="entry name" value="UGSC-like_dom"/>
</dbReference>
<evidence type="ECO:0000313" key="3">
    <source>
        <dbReference type="Proteomes" id="UP001597417"/>
    </source>
</evidence>
<dbReference type="RefSeq" id="WP_378264588.1">
    <property type="nucleotide sequence ID" value="NZ_JBHUKR010000006.1"/>
</dbReference>
<evidence type="ECO:0000313" key="2">
    <source>
        <dbReference type="EMBL" id="MFD2417151.1"/>
    </source>
</evidence>
<proteinExistence type="predicted"/>
<dbReference type="Pfam" id="PF24696">
    <property type="entry name" value="UGSC"/>
    <property type="match status" value="1"/>
</dbReference>
<organism evidence="2 3">
    <name type="scientific">Amycolatopsis pigmentata</name>
    <dbReference type="NCBI Taxonomy" id="450801"/>
    <lineage>
        <taxon>Bacteria</taxon>
        <taxon>Bacillati</taxon>
        <taxon>Actinomycetota</taxon>
        <taxon>Actinomycetes</taxon>
        <taxon>Pseudonocardiales</taxon>
        <taxon>Pseudonocardiaceae</taxon>
        <taxon>Amycolatopsis</taxon>
    </lineage>
</organism>
<accession>A0ABW5FQL0</accession>
<name>A0ABW5FQL0_9PSEU</name>
<keyword evidence="3" id="KW-1185">Reference proteome</keyword>
<protein>
    <submittedName>
        <fullName evidence="2">UGSC family (Seleno)protein</fullName>
    </submittedName>
</protein>
<sequence length="144" mass="15003">MGLLANSKKNAEEFLDSVGDLLARDYGASGLVRRKKRDITNPVPTEILADLVRQCDVVVVGVGDCGSCSASAIADGLLLEAEGIPAVVVCTEAFRTTADAMAALRGSPGYQYVTTAHPVAVLDGDGVRERAEQAITEIVGTVAR</sequence>
<dbReference type="InterPro" id="IPR049831">
    <property type="entry name" value="UGSC_seleno"/>
</dbReference>
<comment type="caution">
    <text evidence="2">The sequence shown here is derived from an EMBL/GenBank/DDBJ whole genome shotgun (WGS) entry which is preliminary data.</text>
</comment>
<feature type="domain" description="UGSC-like" evidence="1">
    <location>
        <begin position="1"/>
        <end position="142"/>
    </location>
</feature>
<gene>
    <name evidence="2" type="ORF">ACFSXZ_12530</name>
</gene>
<evidence type="ECO:0000259" key="1">
    <source>
        <dbReference type="Pfam" id="PF24696"/>
    </source>
</evidence>